<sequence length="102" mass="10424">MGFEAKIEAIANASSAAEGVAQGVRAVKPAAALPDGPAGIKGAQAVAKLARVKESWQGKGARTADALDQYAQNLSSAAEKYRSSDDAARMDLDGSTGRSRAF</sequence>
<evidence type="ECO:0000313" key="2">
    <source>
        <dbReference type="EMBL" id="TWH18563.1"/>
    </source>
</evidence>
<organism evidence="2 3">
    <name type="scientific">Prauserella rugosa</name>
    <dbReference type="NCBI Taxonomy" id="43354"/>
    <lineage>
        <taxon>Bacteria</taxon>
        <taxon>Bacillati</taxon>
        <taxon>Actinomycetota</taxon>
        <taxon>Actinomycetes</taxon>
        <taxon>Pseudonocardiales</taxon>
        <taxon>Pseudonocardiaceae</taxon>
        <taxon>Prauserella</taxon>
    </lineage>
</organism>
<reference evidence="2 3" key="1">
    <citation type="submission" date="2019-07" db="EMBL/GenBank/DDBJ databases">
        <title>R&amp;d 2014.</title>
        <authorList>
            <person name="Klenk H.-P."/>
        </authorList>
    </citation>
    <scope>NUCLEOTIDE SEQUENCE [LARGE SCALE GENOMIC DNA]</scope>
    <source>
        <strain evidence="2 3">DSM 43194</strain>
    </source>
</reference>
<dbReference type="EMBL" id="VLJV01000001">
    <property type="protein sequence ID" value="TWH18563.1"/>
    <property type="molecule type" value="Genomic_DNA"/>
</dbReference>
<dbReference type="AlphaFoldDB" id="A0A660CA01"/>
<keyword evidence="3" id="KW-1185">Reference proteome</keyword>
<accession>A0A660CA01</accession>
<evidence type="ECO:0000256" key="1">
    <source>
        <dbReference type="SAM" id="MobiDB-lite"/>
    </source>
</evidence>
<evidence type="ECO:0000313" key="3">
    <source>
        <dbReference type="Proteomes" id="UP000317303"/>
    </source>
</evidence>
<feature type="compositionally biased region" description="Basic and acidic residues" evidence="1">
    <location>
        <begin position="82"/>
        <end position="92"/>
    </location>
</feature>
<dbReference type="Pfam" id="PF10824">
    <property type="entry name" value="T7SS_ESX_EspC"/>
    <property type="match status" value="1"/>
</dbReference>
<dbReference type="Proteomes" id="UP000317303">
    <property type="component" value="Unassembled WGS sequence"/>
</dbReference>
<dbReference type="OrthoDB" id="3700696at2"/>
<dbReference type="InterPro" id="IPR022536">
    <property type="entry name" value="EspC"/>
</dbReference>
<gene>
    <name evidence="2" type="ORF">JD82_00382</name>
</gene>
<feature type="region of interest" description="Disordered" evidence="1">
    <location>
        <begin position="82"/>
        <end position="102"/>
    </location>
</feature>
<comment type="caution">
    <text evidence="2">The sequence shown here is derived from an EMBL/GenBank/DDBJ whole genome shotgun (WGS) entry which is preliminary data.</text>
</comment>
<dbReference type="GO" id="GO:0009306">
    <property type="term" value="P:protein secretion"/>
    <property type="evidence" value="ECO:0007669"/>
    <property type="project" value="InterPro"/>
</dbReference>
<proteinExistence type="predicted"/>
<name>A0A660CA01_9PSEU</name>
<dbReference type="RefSeq" id="WP_084706093.1">
    <property type="nucleotide sequence ID" value="NZ_JOIJ01000041.1"/>
</dbReference>
<protein>
    <submittedName>
        <fullName evidence="2">Excreted virulence factor EspC (Type VII ESX diderm)</fullName>
    </submittedName>
</protein>